<dbReference type="InterPro" id="IPR051913">
    <property type="entry name" value="GH2_Domain-Containing"/>
</dbReference>
<evidence type="ECO:0000259" key="6">
    <source>
        <dbReference type="Pfam" id="PF22666"/>
    </source>
</evidence>
<comment type="similarity">
    <text evidence="1">Belongs to the glycosyl hydrolase 2 family.</text>
</comment>
<comment type="caution">
    <text evidence="7">The sequence shown here is derived from an EMBL/GenBank/DDBJ whole genome shotgun (WGS) entry which is preliminary data.</text>
</comment>
<dbReference type="EMBL" id="QGGY01000021">
    <property type="protein sequence ID" value="PWJ72173.1"/>
    <property type="molecule type" value="Genomic_DNA"/>
</dbReference>
<feature type="domain" description="Glycoside hydrolase family 2 catalytic" evidence="5">
    <location>
        <begin position="379"/>
        <end position="450"/>
    </location>
</feature>
<evidence type="ECO:0000259" key="5">
    <source>
        <dbReference type="Pfam" id="PF02836"/>
    </source>
</evidence>
<dbReference type="InterPro" id="IPR013783">
    <property type="entry name" value="Ig-like_fold"/>
</dbReference>
<dbReference type="InterPro" id="IPR006102">
    <property type="entry name" value="Ig-like_GH2"/>
</dbReference>
<dbReference type="GO" id="GO:0004553">
    <property type="term" value="F:hydrolase activity, hydrolyzing O-glycosyl compounds"/>
    <property type="evidence" value="ECO:0007669"/>
    <property type="project" value="InterPro"/>
</dbReference>
<evidence type="ECO:0000256" key="3">
    <source>
        <dbReference type="ARBA" id="ARBA00023295"/>
    </source>
</evidence>
<gene>
    <name evidence="7" type="ORF">C7383_12139</name>
</gene>
<dbReference type="Gene3D" id="2.60.40.10">
    <property type="entry name" value="Immunoglobulins"/>
    <property type="match status" value="1"/>
</dbReference>
<dbReference type="InterPro" id="IPR036156">
    <property type="entry name" value="Beta-gal/glucu_dom_sf"/>
</dbReference>
<reference evidence="7 8" key="1">
    <citation type="submission" date="2018-05" db="EMBL/GenBank/DDBJ databases">
        <authorList>
            <person name="Goeker M."/>
            <person name="Huntemann M."/>
            <person name="Clum A."/>
            <person name="Pillay M."/>
            <person name="Palaniappan K."/>
            <person name="Varghese N."/>
            <person name="Mikhailova N."/>
            <person name="Stamatis D."/>
            <person name="Reddy T."/>
            <person name="Daum C."/>
            <person name="Shapiro N."/>
            <person name="Ivanova N."/>
            <person name="Kyrpides N."/>
            <person name="Woyke T."/>
        </authorList>
    </citation>
    <scope>NUCLEOTIDE SEQUENCE [LARGE SCALE GENOMIC DNA]</scope>
    <source>
        <strain evidence="7 8">DSM 26524</strain>
    </source>
</reference>
<protein>
    <submittedName>
        <fullName evidence="7">Glycosyl hydrolase family 2</fullName>
    </submittedName>
</protein>
<dbReference type="PANTHER" id="PTHR42732">
    <property type="entry name" value="BETA-GALACTOSIDASE"/>
    <property type="match status" value="1"/>
</dbReference>
<dbReference type="InterPro" id="IPR017853">
    <property type="entry name" value="GH"/>
</dbReference>
<name>A0AB73SXR3_9FIRM</name>
<dbReference type="PANTHER" id="PTHR42732:SF1">
    <property type="entry name" value="BETA-MANNOSIDASE"/>
    <property type="match status" value="1"/>
</dbReference>
<keyword evidence="8" id="KW-1185">Reference proteome</keyword>
<feature type="domain" description="Glycoside hydrolase family 2 immunoglobulin-like beta-sandwich" evidence="4">
    <location>
        <begin position="261"/>
        <end position="369"/>
    </location>
</feature>
<evidence type="ECO:0000313" key="7">
    <source>
        <dbReference type="EMBL" id="PWJ72173.1"/>
    </source>
</evidence>
<dbReference type="SUPFAM" id="SSF51445">
    <property type="entry name" value="(Trans)glycosidases"/>
    <property type="match status" value="1"/>
</dbReference>
<evidence type="ECO:0000256" key="2">
    <source>
        <dbReference type="ARBA" id="ARBA00022801"/>
    </source>
</evidence>
<dbReference type="Gene3D" id="2.60.120.260">
    <property type="entry name" value="Galactose-binding domain-like"/>
    <property type="match status" value="1"/>
</dbReference>
<proteinExistence type="inferred from homology"/>
<dbReference type="InterPro" id="IPR054593">
    <property type="entry name" value="Beta-mannosidase-like_N2"/>
</dbReference>
<dbReference type="SUPFAM" id="SSF49785">
    <property type="entry name" value="Galactose-binding domain-like"/>
    <property type="match status" value="1"/>
</dbReference>
<dbReference type="SUPFAM" id="SSF49303">
    <property type="entry name" value="beta-Galactosidase/glucuronidase domain"/>
    <property type="match status" value="1"/>
</dbReference>
<dbReference type="Proteomes" id="UP000245412">
    <property type="component" value="Unassembled WGS sequence"/>
</dbReference>
<dbReference type="InterPro" id="IPR006103">
    <property type="entry name" value="Glyco_hydro_2_cat"/>
</dbReference>
<dbReference type="Pfam" id="PF02836">
    <property type="entry name" value="Glyco_hydro_2_C"/>
    <property type="match status" value="1"/>
</dbReference>
<evidence type="ECO:0000256" key="1">
    <source>
        <dbReference type="ARBA" id="ARBA00007401"/>
    </source>
</evidence>
<accession>A0AB73SXR3</accession>
<organism evidence="7 8">
    <name type="scientific">Murimonas intestini</name>
    <dbReference type="NCBI Taxonomy" id="1337051"/>
    <lineage>
        <taxon>Bacteria</taxon>
        <taxon>Bacillati</taxon>
        <taxon>Bacillota</taxon>
        <taxon>Clostridia</taxon>
        <taxon>Lachnospirales</taxon>
        <taxon>Lachnospiraceae</taxon>
        <taxon>Murimonas</taxon>
    </lineage>
</organism>
<dbReference type="AlphaFoldDB" id="A0AB73SXR3"/>
<sequence>MADQDFFREIAKTKHPIGSTDKEVVPVPVPEIYFKETKENCGLTAPWKEKQTFEEQCDSFKKDLEAMRIKYRPFLENFLPKLPGTLRQTEIKCFEFRYLDKGEVFTERNDPDKEWEKVSVPDYRGPAEENGKWKAYYRCWFGADEIMGEGGRLPGGHRAVLAFQCVDYIARVYVNGNYVGGHEGLFAPFSFDVTDYLQEKNELVVICENDIPILGVGPVLDGDKIYAATGPGWDDPAVGWHHCPAGAGIFGKVTLECRPEIYIDDIFVRPDIDHDSAEIRLGVYNYTDEVQEGFDLSISLLPRNYEGGEIGSLKTGIAYAGPGKNEYRYFVPLKGYRLWNMETPWLYGAQAVISKDGRAVSARSGNFGMKKFVSDENSVPKGKFYLNNEPVVLRGANEMGHLQQCVMQGDFEQLIDDILIAKLCNMNYYRVTQRPVQEEIYDYFDMLGIMHQCDLPLFGFLRRPQFAEALRQTVEMEHLIRRHVSTCMVTFINEPMCIRRTEDPNDKYSKRYEAKGHRHLLRDELEAFFAAARKAVYIENPDRVIKNVEGDYDAPTAEGMPDFHSYTMWYTNHGEPIGRLMRGYLPPVKDGWMIGCGEYGAEGLDNENIIRNMYPKEWLQTDSQGRWYPDRIVRAQTHSVQGDWYQEQDNISDWVRESQIHQARATKLMTDAYRRRGDVMNQTAIHLLIDAWPSGWMKTLLDCRRQPKRAYFAYRESLVPFRVNLYTGRSCVYEDETVEVEAWLLNDTGKSQNVRIMAGAWNDGEEQPYMTFELEASSDAAAAGCAGRIPVRFLNLDAETGPRRVCVKAAVFGSDGRLINQEAITLDVYKRIALDIKAHAVGKEAKELCSYLTGMKECAGPEADIWVSGSICQEDVDRLARHVEDGGRGILLLPEAAAACRIGNEEVRTRACGDLFFAAATEGFRKYPLSMLFNEEKGYIDATAAFTIDTGLPGEDLIYTYDKKGFNGSCGAKPHLPFVKRCTYGNGELILVSLGRSGRVGCNAGLDELLGDLIGGK</sequence>
<feature type="domain" description="Beta-mannosidase-like galactose-binding" evidence="6">
    <location>
        <begin position="154"/>
        <end position="209"/>
    </location>
</feature>
<dbReference type="Gene3D" id="3.20.20.80">
    <property type="entry name" value="Glycosidases"/>
    <property type="match status" value="1"/>
</dbReference>
<dbReference type="Pfam" id="PF22666">
    <property type="entry name" value="Glyco_hydro_2_N2"/>
    <property type="match status" value="1"/>
</dbReference>
<evidence type="ECO:0000313" key="8">
    <source>
        <dbReference type="Proteomes" id="UP000245412"/>
    </source>
</evidence>
<dbReference type="Pfam" id="PF00703">
    <property type="entry name" value="Glyco_hydro_2"/>
    <property type="match status" value="1"/>
</dbReference>
<dbReference type="InterPro" id="IPR008979">
    <property type="entry name" value="Galactose-bd-like_sf"/>
</dbReference>
<keyword evidence="2 7" id="KW-0378">Hydrolase</keyword>
<dbReference type="GO" id="GO:0005975">
    <property type="term" value="P:carbohydrate metabolic process"/>
    <property type="evidence" value="ECO:0007669"/>
    <property type="project" value="InterPro"/>
</dbReference>
<keyword evidence="3" id="KW-0326">Glycosidase</keyword>
<dbReference type="RefSeq" id="WP_109748703.1">
    <property type="nucleotide sequence ID" value="NZ_JANKBI010000025.1"/>
</dbReference>
<evidence type="ECO:0000259" key="4">
    <source>
        <dbReference type="Pfam" id="PF00703"/>
    </source>
</evidence>